<name>A0A8S5NI10_9CAUD</name>
<organism evidence="1">
    <name type="scientific">Siphoviridae sp. cttFh17</name>
    <dbReference type="NCBI Taxonomy" id="2826491"/>
    <lineage>
        <taxon>Viruses</taxon>
        <taxon>Duplodnaviria</taxon>
        <taxon>Heunggongvirae</taxon>
        <taxon>Uroviricota</taxon>
        <taxon>Caudoviricetes</taxon>
    </lineage>
</organism>
<dbReference type="EMBL" id="BK015176">
    <property type="protein sequence ID" value="DAD94313.1"/>
    <property type="molecule type" value="Genomic_DNA"/>
</dbReference>
<protein>
    <submittedName>
        <fullName evidence="1">Uncharacterized protein</fullName>
    </submittedName>
</protein>
<accession>A0A8S5NI10</accession>
<reference evidence="1" key="1">
    <citation type="journal article" date="2021" name="Proc. Natl. Acad. Sci. U.S.A.">
        <title>A Catalog of Tens of Thousands of Viruses from Human Metagenomes Reveals Hidden Associations with Chronic Diseases.</title>
        <authorList>
            <person name="Tisza M.J."/>
            <person name="Buck C.B."/>
        </authorList>
    </citation>
    <scope>NUCLEOTIDE SEQUENCE</scope>
    <source>
        <strain evidence="1">CttFh17</strain>
    </source>
</reference>
<sequence>MSPRILKSLHFVSINTSKYTNLYQDITTYSSFLDFTILP</sequence>
<proteinExistence type="predicted"/>
<evidence type="ECO:0000313" key="1">
    <source>
        <dbReference type="EMBL" id="DAD94313.1"/>
    </source>
</evidence>